<dbReference type="Proteomes" id="UP000257109">
    <property type="component" value="Unassembled WGS sequence"/>
</dbReference>
<dbReference type="AlphaFoldDB" id="A0A371E6G6"/>
<protein>
    <submittedName>
        <fullName evidence="2">Uncharacterized protein</fullName>
    </submittedName>
</protein>
<feature type="non-terminal residue" evidence="2">
    <location>
        <position position="1"/>
    </location>
</feature>
<comment type="caution">
    <text evidence="2">The sequence shown here is derived from an EMBL/GenBank/DDBJ whole genome shotgun (WGS) entry which is preliminary data.</text>
</comment>
<organism evidence="2 3">
    <name type="scientific">Mucuna pruriens</name>
    <name type="common">Velvet bean</name>
    <name type="synonym">Dolichos pruriens</name>
    <dbReference type="NCBI Taxonomy" id="157652"/>
    <lineage>
        <taxon>Eukaryota</taxon>
        <taxon>Viridiplantae</taxon>
        <taxon>Streptophyta</taxon>
        <taxon>Embryophyta</taxon>
        <taxon>Tracheophyta</taxon>
        <taxon>Spermatophyta</taxon>
        <taxon>Magnoliopsida</taxon>
        <taxon>eudicotyledons</taxon>
        <taxon>Gunneridae</taxon>
        <taxon>Pentapetalae</taxon>
        <taxon>rosids</taxon>
        <taxon>fabids</taxon>
        <taxon>Fabales</taxon>
        <taxon>Fabaceae</taxon>
        <taxon>Papilionoideae</taxon>
        <taxon>50 kb inversion clade</taxon>
        <taxon>NPAAA clade</taxon>
        <taxon>indigoferoid/millettioid clade</taxon>
        <taxon>Phaseoleae</taxon>
        <taxon>Mucuna</taxon>
    </lineage>
</organism>
<evidence type="ECO:0000313" key="2">
    <source>
        <dbReference type="EMBL" id="RDX61593.1"/>
    </source>
</evidence>
<gene>
    <name evidence="2" type="ORF">CR513_60161</name>
</gene>
<feature type="signal peptide" evidence="1">
    <location>
        <begin position="1"/>
        <end position="21"/>
    </location>
</feature>
<keyword evidence="1" id="KW-0732">Signal</keyword>
<proteinExistence type="predicted"/>
<dbReference type="OrthoDB" id="1103541at2759"/>
<dbReference type="EMBL" id="QJKJ01016042">
    <property type="protein sequence ID" value="RDX61593.1"/>
    <property type="molecule type" value="Genomic_DNA"/>
</dbReference>
<name>A0A371E6G6_MUCPR</name>
<feature type="chain" id="PRO_5016704328" evidence="1">
    <location>
        <begin position="22"/>
        <end position="81"/>
    </location>
</feature>
<accession>A0A371E6G6</accession>
<sequence>MKHFHLFLFLTLLFLTPRIHAIRTKFSAPSTSSHQDFHPWANSPISSRVWFFHGSTLNKGRHSSQSLKVAFVVIVAVEYRT</sequence>
<evidence type="ECO:0000313" key="3">
    <source>
        <dbReference type="Proteomes" id="UP000257109"/>
    </source>
</evidence>
<reference evidence="2" key="1">
    <citation type="submission" date="2018-05" db="EMBL/GenBank/DDBJ databases">
        <title>Draft genome of Mucuna pruriens seed.</title>
        <authorList>
            <person name="Nnadi N.E."/>
            <person name="Vos R."/>
            <person name="Hasami M.H."/>
            <person name="Devisetty U.K."/>
            <person name="Aguiy J.C."/>
        </authorList>
    </citation>
    <scope>NUCLEOTIDE SEQUENCE [LARGE SCALE GENOMIC DNA]</scope>
    <source>
        <strain evidence="2">JCA_2017</strain>
    </source>
</reference>
<evidence type="ECO:0000256" key="1">
    <source>
        <dbReference type="SAM" id="SignalP"/>
    </source>
</evidence>
<keyword evidence="3" id="KW-1185">Reference proteome</keyword>